<dbReference type="CDD" id="cd00293">
    <property type="entry name" value="USP-like"/>
    <property type="match status" value="1"/>
</dbReference>
<dbReference type="EMBL" id="JASCQO010000035">
    <property type="protein sequence ID" value="MDI5934051.1"/>
    <property type="molecule type" value="Genomic_DNA"/>
</dbReference>
<comment type="similarity">
    <text evidence="1">Belongs to the universal stress protein A family.</text>
</comment>
<dbReference type="PANTHER" id="PTHR46268">
    <property type="entry name" value="STRESS RESPONSE PROTEIN NHAX"/>
    <property type="match status" value="1"/>
</dbReference>
<evidence type="ECO:0000259" key="2">
    <source>
        <dbReference type="Pfam" id="PF00582"/>
    </source>
</evidence>
<dbReference type="InterPro" id="IPR006016">
    <property type="entry name" value="UspA"/>
</dbReference>
<dbReference type="RefSeq" id="WP_282721533.1">
    <property type="nucleotide sequence ID" value="NZ_JASCQO010000035.1"/>
</dbReference>
<comment type="caution">
    <text evidence="3">The sequence shown here is derived from an EMBL/GenBank/DDBJ whole genome shotgun (WGS) entry which is preliminary data.</text>
</comment>
<protein>
    <submittedName>
        <fullName evidence="3">Universal stress protein</fullName>
    </submittedName>
</protein>
<dbReference type="Pfam" id="PF00582">
    <property type="entry name" value="Usp"/>
    <property type="match status" value="1"/>
</dbReference>
<dbReference type="Gene3D" id="3.40.50.620">
    <property type="entry name" value="HUPs"/>
    <property type="match status" value="1"/>
</dbReference>
<sequence length="154" mass="16603">MAIEVTPAARAWLERKGSVLTVRLSPRHGCCGGGADIAVTATCASEGCDREIADAQRHLDSVAARIDGLETRLLDGDPRRAIVEEARREQADLIVIGKRRRNRIQEFLLGSTAEAIARDAHCPVMVVPQGAGLDSGEHQCLMPAKAMLTTACYR</sequence>
<evidence type="ECO:0000313" key="3">
    <source>
        <dbReference type="EMBL" id="MDI5934051.1"/>
    </source>
</evidence>
<dbReference type="InterPro" id="IPR014729">
    <property type="entry name" value="Rossmann-like_a/b/a_fold"/>
</dbReference>
<evidence type="ECO:0000256" key="1">
    <source>
        <dbReference type="ARBA" id="ARBA00008791"/>
    </source>
</evidence>
<dbReference type="SUPFAM" id="SSF52402">
    <property type="entry name" value="Adenine nucleotide alpha hydrolases-like"/>
    <property type="match status" value="1"/>
</dbReference>
<keyword evidence="4" id="KW-1185">Reference proteome</keyword>
<dbReference type="PANTHER" id="PTHR46268:SF6">
    <property type="entry name" value="UNIVERSAL STRESS PROTEIN UP12"/>
    <property type="match status" value="1"/>
</dbReference>
<dbReference type="InterPro" id="IPR006015">
    <property type="entry name" value="Universal_stress_UspA"/>
</dbReference>
<name>A0ABT6VJ93_9GAMM</name>
<dbReference type="Proteomes" id="UP001244242">
    <property type="component" value="Unassembled WGS sequence"/>
</dbReference>
<accession>A0ABT6VJ93</accession>
<reference evidence="3 4" key="1">
    <citation type="submission" date="2023-04" db="EMBL/GenBank/DDBJ databases">
        <title>Halomonas strains isolated from rhizosphere soil.</title>
        <authorList>
            <person name="Xu L."/>
            <person name="Sun J.-Q."/>
        </authorList>
    </citation>
    <scope>NUCLEOTIDE SEQUENCE [LARGE SCALE GENOMIC DNA]</scope>
    <source>
        <strain evidence="3 4">LN1S58</strain>
    </source>
</reference>
<feature type="domain" description="UspA" evidence="2">
    <location>
        <begin position="58"/>
        <end position="128"/>
    </location>
</feature>
<evidence type="ECO:0000313" key="4">
    <source>
        <dbReference type="Proteomes" id="UP001244242"/>
    </source>
</evidence>
<dbReference type="PRINTS" id="PR01438">
    <property type="entry name" value="UNVRSLSTRESS"/>
</dbReference>
<proteinExistence type="inferred from homology"/>
<gene>
    <name evidence="3" type="ORF">QLQ84_09645</name>
</gene>
<organism evidence="3 4">
    <name type="scientific">Halomonas kalidii</name>
    <dbReference type="NCBI Taxonomy" id="3043293"/>
    <lineage>
        <taxon>Bacteria</taxon>
        <taxon>Pseudomonadati</taxon>
        <taxon>Pseudomonadota</taxon>
        <taxon>Gammaproteobacteria</taxon>
        <taxon>Oceanospirillales</taxon>
        <taxon>Halomonadaceae</taxon>
        <taxon>Halomonas</taxon>
    </lineage>
</organism>